<dbReference type="Proteomes" id="UP000444174">
    <property type="component" value="Unassembled WGS sequence"/>
</dbReference>
<keyword evidence="1" id="KW-0472">Membrane</keyword>
<evidence type="ECO:0000256" key="1">
    <source>
        <dbReference type="SAM" id="Phobius"/>
    </source>
</evidence>
<feature type="transmembrane region" description="Helical" evidence="1">
    <location>
        <begin position="68"/>
        <end position="87"/>
    </location>
</feature>
<name>A0A843YL67_9RHOB</name>
<feature type="transmembrane region" description="Helical" evidence="1">
    <location>
        <begin position="233"/>
        <end position="256"/>
    </location>
</feature>
<accession>A0A843YL67</accession>
<dbReference type="RefSeq" id="WP_343032632.1">
    <property type="nucleotide sequence ID" value="NZ_WIBF01000014.1"/>
</dbReference>
<gene>
    <name evidence="2" type="ORF">GFB49_18205</name>
</gene>
<proteinExistence type="predicted"/>
<sequence>MIARIAAAAVRSVLMVLLIAMPSLILAQGVNETPEGVVFLALLAGALVFAEYNARAPSFVEFRNAPPLNRIKFGALLLMLCGLALMLRHDRDVSGLTTLFHGLGMVFGHWLDFPLSPVQLMTLILPSDADPASLDLLRAAAGFACFVALAATGLVALAIRVAGWPVASGSFNVWTNLPLFDPTTGGDVVHRMTRDGRLNVILGVLLPFAIPGLIKAIGHFLELSSLGHEMMLTWGIALWAFVPASMVMRGIAMLRVADLIAAQRRRTYAASDQLQII</sequence>
<keyword evidence="3" id="KW-1185">Reference proteome</keyword>
<feature type="transmembrane region" description="Helical" evidence="1">
    <location>
        <begin position="136"/>
        <end position="159"/>
    </location>
</feature>
<reference evidence="2 3" key="1">
    <citation type="submission" date="2019-10" db="EMBL/GenBank/DDBJ databases">
        <title>Epibacterium sp. nov., isolated from seawater.</title>
        <authorList>
            <person name="Zhang X."/>
            <person name="Li N."/>
        </authorList>
    </citation>
    <scope>NUCLEOTIDE SEQUENCE [LARGE SCALE GENOMIC DNA]</scope>
    <source>
        <strain evidence="2 3">SM1979</strain>
    </source>
</reference>
<keyword evidence="1" id="KW-0812">Transmembrane</keyword>
<evidence type="ECO:0000313" key="2">
    <source>
        <dbReference type="EMBL" id="MQQ10405.1"/>
    </source>
</evidence>
<organism evidence="2 3">
    <name type="scientific">Tritonibacter litoralis</name>
    <dbReference type="NCBI Taxonomy" id="2662264"/>
    <lineage>
        <taxon>Bacteria</taxon>
        <taxon>Pseudomonadati</taxon>
        <taxon>Pseudomonadota</taxon>
        <taxon>Alphaproteobacteria</taxon>
        <taxon>Rhodobacterales</taxon>
        <taxon>Paracoccaceae</taxon>
        <taxon>Tritonibacter</taxon>
    </lineage>
</organism>
<evidence type="ECO:0000313" key="3">
    <source>
        <dbReference type="Proteomes" id="UP000444174"/>
    </source>
</evidence>
<dbReference type="EMBL" id="WIBF01000014">
    <property type="protein sequence ID" value="MQQ10405.1"/>
    <property type="molecule type" value="Genomic_DNA"/>
</dbReference>
<feature type="transmembrane region" description="Helical" evidence="1">
    <location>
        <begin position="200"/>
        <end position="221"/>
    </location>
</feature>
<keyword evidence="1" id="KW-1133">Transmembrane helix</keyword>
<comment type="caution">
    <text evidence="2">The sequence shown here is derived from an EMBL/GenBank/DDBJ whole genome shotgun (WGS) entry which is preliminary data.</text>
</comment>
<protein>
    <submittedName>
        <fullName evidence="2">Uncharacterized protein</fullName>
    </submittedName>
</protein>
<feature type="transmembrane region" description="Helical" evidence="1">
    <location>
        <begin position="37"/>
        <end position="56"/>
    </location>
</feature>
<dbReference type="AlphaFoldDB" id="A0A843YL67"/>